<dbReference type="InterPro" id="IPR023168">
    <property type="entry name" value="GatB_Yqey_C_2"/>
</dbReference>
<dbReference type="PANTHER" id="PTHR28055:SF1">
    <property type="entry name" value="ALTERED INHERITANCE OF MITOCHONDRIA PROTEIN 41, MITOCHONDRIAL"/>
    <property type="match status" value="1"/>
</dbReference>
<evidence type="ECO:0008006" key="3">
    <source>
        <dbReference type="Google" id="ProtNLM"/>
    </source>
</evidence>
<dbReference type="Gene3D" id="1.10.10.410">
    <property type="match status" value="1"/>
</dbReference>
<proteinExistence type="predicted"/>
<dbReference type="GO" id="GO:0016884">
    <property type="term" value="F:carbon-nitrogen ligase activity, with glutamine as amido-N-donor"/>
    <property type="evidence" value="ECO:0007669"/>
    <property type="project" value="InterPro"/>
</dbReference>
<dbReference type="Proteomes" id="UP000231673">
    <property type="component" value="Unassembled WGS sequence"/>
</dbReference>
<sequence>MTLKEKIQAEVKKAMLEKNAVGVLVLRMLLASILNKEKEKRAKLSKDEKDIAKLEQLSKINDEEALEVISSEVKKRKDSIEQFAQGGRSDLVEKEKKELEVLMKYLPEQISEDEIRKIVKDKIEELNISSGKSEAAGKLMGAIMPQLKGKADGSLVSKIVSEELK</sequence>
<protein>
    <recommendedName>
        <fullName evidence="3">Glutamyl-tRNA amidotransferase</fullName>
    </recommendedName>
</protein>
<dbReference type="Pfam" id="PF09424">
    <property type="entry name" value="YqeY"/>
    <property type="match status" value="1"/>
</dbReference>
<reference evidence="2" key="1">
    <citation type="submission" date="2017-09" db="EMBL/GenBank/DDBJ databases">
        <title>Depth-based differentiation of microbial function through sediment-hosted aquifers and enrichment of novel symbionts in the deep terrestrial subsurface.</title>
        <authorList>
            <person name="Probst A.J."/>
            <person name="Ladd B."/>
            <person name="Jarett J.K."/>
            <person name="Geller-Mcgrath D.E."/>
            <person name="Sieber C.M.K."/>
            <person name="Emerson J.B."/>
            <person name="Anantharaman K."/>
            <person name="Thomas B.C."/>
            <person name="Malmstrom R."/>
            <person name="Stieglmeier M."/>
            <person name="Klingl A."/>
            <person name="Woyke T."/>
            <person name="Ryan C.M."/>
            <person name="Banfield J.F."/>
        </authorList>
    </citation>
    <scope>NUCLEOTIDE SEQUENCE [LARGE SCALE GENOMIC DNA]</scope>
</reference>
<name>A0A2M7IDM4_9BACT</name>
<dbReference type="InterPro" id="IPR042184">
    <property type="entry name" value="YqeY/Aim41_N"/>
</dbReference>
<dbReference type="PANTHER" id="PTHR28055">
    <property type="entry name" value="ALTERED INHERITANCE OF MITOCHONDRIA PROTEIN 41, MITOCHONDRIAL"/>
    <property type="match status" value="1"/>
</dbReference>
<dbReference type="AlphaFoldDB" id="A0A2M7IDM4"/>
<evidence type="ECO:0000313" key="2">
    <source>
        <dbReference type="Proteomes" id="UP000231673"/>
    </source>
</evidence>
<organism evidence="1 2">
    <name type="scientific">Candidatus Portnoybacteria bacterium CG_4_8_14_3_um_filter_44_15</name>
    <dbReference type="NCBI Taxonomy" id="1974803"/>
    <lineage>
        <taxon>Bacteria</taxon>
        <taxon>Candidatus Portnoyibacteriota</taxon>
    </lineage>
</organism>
<dbReference type="Gene3D" id="1.10.1510.10">
    <property type="entry name" value="Uncharacterised protein YqeY/AIM41 PF09424, N-terminal domain"/>
    <property type="match status" value="1"/>
</dbReference>
<evidence type="ECO:0000313" key="1">
    <source>
        <dbReference type="EMBL" id="PIW74620.1"/>
    </source>
</evidence>
<comment type="caution">
    <text evidence="1">The sequence shown here is derived from an EMBL/GenBank/DDBJ whole genome shotgun (WGS) entry which is preliminary data.</text>
</comment>
<accession>A0A2M7IDM4</accession>
<dbReference type="SUPFAM" id="SSF89095">
    <property type="entry name" value="GatB/YqeY motif"/>
    <property type="match status" value="1"/>
</dbReference>
<dbReference type="EMBL" id="PFGW01000035">
    <property type="protein sequence ID" value="PIW74620.1"/>
    <property type="molecule type" value="Genomic_DNA"/>
</dbReference>
<dbReference type="InterPro" id="IPR019004">
    <property type="entry name" value="YqeY/Aim41"/>
</dbReference>
<gene>
    <name evidence="1" type="ORF">CO003_01725</name>
</gene>
<dbReference type="InterPro" id="IPR003789">
    <property type="entry name" value="Asn/Gln_tRNA_amidoTrase-B-like"/>
</dbReference>